<dbReference type="EMBL" id="KV454475">
    <property type="protein sequence ID" value="ODV64092.1"/>
    <property type="molecule type" value="Genomic_DNA"/>
</dbReference>
<reference evidence="4" key="1">
    <citation type="submission" date="2016-05" db="EMBL/GenBank/DDBJ databases">
        <title>Comparative genomics of biotechnologically important yeasts.</title>
        <authorList>
            <consortium name="DOE Joint Genome Institute"/>
            <person name="Riley R."/>
            <person name="Haridas S."/>
            <person name="Wolfe K.H."/>
            <person name="Lopes M.R."/>
            <person name="Hittinger C.T."/>
            <person name="Goker M."/>
            <person name="Salamov A."/>
            <person name="Wisecaver J."/>
            <person name="Long T.M."/>
            <person name="Aerts A.L."/>
            <person name="Barry K."/>
            <person name="Choi C."/>
            <person name="Clum A."/>
            <person name="Coughlan A.Y."/>
            <person name="Deshpande S."/>
            <person name="Douglass A.P."/>
            <person name="Hanson S.J."/>
            <person name="Klenk H.-P."/>
            <person name="Labutti K."/>
            <person name="Lapidus A."/>
            <person name="Lindquist E."/>
            <person name="Lipzen A."/>
            <person name="Meier-Kolthoff J.P."/>
            <person name="Ohm R.A."/>
            <person name="Otillar R.P."/>
            <person name="Pangilinan J."/>
            <person name="Peng Y."/>
            <person name="Rokas A."/>
            <person name="Rosa C.A."/>
            <person name="Scheuner C."/>
            <person name="Sibirny A.A."/>
            <person name="Slot J.C."/>
            <person name="Stielow J.B."/>
            <person name="Sun H."/>
            <person name="Kurtzman C.P."/>
            <person name="Blackwell M."/>
            <person name="Grigoriev I.V."/>
            <person name="Jeffries T.W."/>
        </authorList>
    </citation>
    <scope>NUCLEOTIDE SEQUENCE [LARGE SCALE GENOMIC DNA]</scope>
    <source>
        <strain evidence="4">DSM 1968</strain>
    </source>
</reference>
<protein>
    <submittedName>
        <fullName evidence="3">Uncharacterized protein</fullName>
    </submittedName>
</protein>
<feature type="transmembrane region" description="Helical" evidence="2">
    <location>
        <begin position="350"/>
        <end position="372"/>
    </location>
</feature>
<accession>A0A1D2VR57</accession>
<feature type="compositionally biased region" description="Basic and acidic residues" evidence="1">
    <location>
        <begin position="420"/>
        <end position="429"/>
    </location>
</feature>
<keyword evidence="2" id="KW-1133">Transmembrane helix</keyword>
<feature type="region of interest" description="Disordered" evidence="1">
    <location>
        <begin position="394"/>
        <end position="429"/>
    </location>
</feature>
<evidence type="ECO:0000256" key="2">
    <source>
        <dbReference type="SAM" id="Phobius"/>
    </source>
</evidence>
<dbReference type="GeneID" id="30965118"/>
<gene>
    <name evidence="3" type="ORF">ASCRUDRAFT_68116</name>
</gene>
<evidence type="ECO:0000313" key="3">
    <source>
        <dbReference type="EMBL" id="ODV64092.1"/>
    </source>
</evidence>
<keyword evidence="4" id="KW-1185">Reference proteome</keyword>
<proteinExistence type="predicted"/>
<sequence>MISRLKTPSLFNSLKSSLAVSGKLAFSLVNSRNASWNCSPIWSGRNGNRLPVATIYRGNNGFNLMNRRLYSAGPDHSDTRKEITVGSSFPDYTLPILPMTEYSSRHSEKLLDLNKYFDQLNFELIASSKIQERAKNFYKELTKGMEKKIKDDDAPIKSIEYDKFSQALKERLSKFDEEKKFHGLIYYIDLNSVKNKEDFEKIKEPLTQLNMLYKNPQIYNVMVVTKNIDPTIIYQDINGSNSGAQFDIFLSISDLELKYPIVHDINEEIYNSLPFSKNNKNESIFQSIILLEKPHQVRLVLSVDSSFNSRIIKDLLMESVEFTENFSIFGSKVAPLELKKINGSMLFRKWLLLTFFCFCFLSAFDMIAMKLLGVNKEDIQKEFEQRREVAIAAAQKAKQQKQGQQQGSSDKNSDEFENYGEYKKDSNQY</sequence>
<dbReference type="InParanoid" id="A0A1D2VR57"/>
<dbReference type="RefSeq" id="XP_020050399.1">
    <property type="nucleotide sequence ID" value="XM_020191482.1"/>
</dbReference>
<keyword evidence="2" id="KW-0472">Membrane</keyword>
<dbReference type="AlphaFoldDB" id="A0A1D2VR57"/>
<organism evidence="3 4">
    <name type="scientific">Ascoidea rubescens DSM 1968</name>
    <dbReference type="NCBI Taxonomy" id="1344418"/>
    <lineage>
        <taxon>Eukaryota</taxon>
        <taxon>Fungi</taxon>
        <taxon>Dikarya</taxon>
        <taxon>Ascomycota</taxon>
        <taxon>Saccharomycotina</taxon>
        <taxon>Saccharomycetes</taxon>
        <taxon>Ascoideaceae</taxon>
        <taxon>Ascoidea</taxon>
    </lineage>
</organism>
<evidence type="ECO:0000313" key="4">
    <source>
        <dbReference type="Proteomes" id="UP000095038"/>
    </source>
</evidence>
<dbReference type="Proteomes" id="UP000095038">
    <property type="component" value="Unassembled WGS sequence"/>
</dbReference>
<evidence type="ECO:0000256" key="1">
    <source>
        <dbReference type="SAM" id="MobiDB-lite"/>
    </source>
</evidence>
<keyword evidence="2" id="KW-0812">Transmembrane</keyword>
<name>A0A1D2VR57_9ASCO</name>
<feature type="compositionally biased region" description="Low complexity" evidence="1">
    <location>
        <begin position="394"/>
        <end position="407"/>
    </location>
</feature>